<keyword evidence="2" id="KW-1185">Reference proteome</keyword>
<reference evidence="2" key="1">
    <citation type="journal article" date="2019" name="Int. J. Syst. Evol. Microbiol.">
        <title>The Global Catalogue of Microorganisms (GCM) 10K type strain sequencing project: providing services to taxonomists for standard genome sequencing and annotation.</title>
        <authorList>
            <consortium name="The Broad Institute Genomics Platform"/>
            <consortium name="The Broad Institute Genome Sequencing Center for Infectious Disease"/>
            <person name="Wu L."/>
            <person name="Ma J."/>
        </authorList>
    </citation>
    <scope>NUCLEOTIDE SEQUENCE [LARGE SCALE GENOMIC DNA]</scope>
    <source>
        <strain evidence="2">CGMCC 4.7289</strain>
    </source>
</reference>
<name>A0ABV8LDR0_9ACTN</name>
<protein>
    <submittedName>
        <fullName evidence="1">Uncharacterized protein</fullName>
    </submittedName>
</protein>
<dbReference type="RefSeq" id="WP_253753997.1">
    <property type="nucleotide sequence ID" value="NZ_JAMZDZ010000001.1"/>
</dbReference>
<proteinExistence type="predicted"/>
<sequence>MTAHLAENLFATNELGAQTFKIAVRDSHPTPWSYAHFRKQLFAAARKNHEDAVEWLVVAALRREPSYAVGEILTGLRGNAEALGSAAEVAAFQAQHLAAESPELAIAAQFWEALLAADSQIIPRSALHPLGRRAFVDSVPNESWPPAMVRTLELTGGEIDMCTEVADRCS</sequence>
<evidence type="ECO:0000313" key="1">
    <source>
        <dbReference type="EMBL" id="MFC4129002.1"/>
    </source>
</evidence>
<dbReference type="Proteomes" id="UP001595816">
    <property type="component" value="Unassembled WGS sequence"/>
</dbReference>
<organism evidence="1 2">
    <name type="scientific">Hamadaea flava</name>
    <dbReference type="NCBI Taxonomy" id="1742688"/>
    <lineage>
        <taxon>Bacteria</taxon>
        <taxon>Bacillati</taxon>
        <taxon>Actinomycetota</taxon>
        <taxon>Actinomycetes</taxon>
        <taxon>Micromonosporales</taxon>
        <taxon>Micromonosporaceae</taxon>
        <taxon>Hamadaea</taxon>
    </lineage>
</organism>
<comment type="caution">
    <text evidence="1">The sequence shown here is derived from an EMBL/GenBank/DDBJ whole genome shotgun (WGS) entry which is preliminary data.</text>
</comment>
<evidence type="ECO:0000313" key="2">
    <source>
        <dbReference type="Proteomes" id="UP001595816"/>
    </source>
</evidence>
<gene>
    <name evidence="1" type="ORF">ACFOZ4_00035</name>
</gene>
<dbReference type="EMBL" id="JBHSAY010000001">
    <property type="protein sequence ID" value="MFC4129002.1"/>
    <property type="molecule type" value="Genomic_DNA"/>
</dbReference>
<accession>A0ABV8LDR0</accession>